<gene>
    <name evidence="3" type="ORF">A4A49_56622</name>
</gene>
<name>A0A1J6IA39_NICAT</name>
<feature type="non-terminal residue" evidence="3">
    <location>
        <position position="403"/>
    </location>
</feature>
<dbReference type="EMBL" id="MJEQ01037188">
    <property type="protein sequence ID" value="OIT01901.1"/>
    <property type="molecule type" value="Genomic_DNA"/>
</dbReference>
<protein>
    <submittedName>
        <fullName evidence="3">Uncharacterized protein</fullName>
    </submittedName>
</protein>
<dbReference type="PANTHER" id="PTHR34222">
    <property type="entry name" value="GAG_PRE-INTEGRS DOMAIN-CONTAINING PROTEIN"/>
    <property type="match status" value="1"/>
</dbReference>
<evidence type="ECO:0000313" key="4">
    <source>
        <dbReference type="Proteomes" id="UP000187609"/>
    </source>
</evidence>
<accession>A0A1J6IA39</accession>
<dbReference type="PANTHER" id="PTHR34222:SF82">
    <property type="entry name" value="CCHC-TYPE DOMAIN-CONTAINING PROTEIN"/>
    <property type="match status" value="1"/>
</dbReference>
<dbReference type="Pfam" id="PF03732">
    <property type="entry name" value="Retrotrans_gag"/>
    <property type="match status" value="1"/>
</dbReference>
<comment type="caution">
    <text evidence="3">The sequence shown here is derived from an EMBL/GenBank/DDBJ whole genome shotgun (WGS) entry which is preliminary data.</text>
</comment>
<proteinExistence type="predicted"/>
<dbReference type="InterPro" id="IPR005162">
    <property type="entry name" value="Retrotrans_gag_dom"/>
</dbReference>
<feature type="domain" description="Retrovirus-related Pol polyprotein from transposon TNT 1-94-like beta-barrel" evidence="2">
    <location>
        <begin position="291"/>
        <end position="367"/>
    </location>
</feature>
<dbReference type="Pfam" id="PF22936">
    <property type="entry name" value="Pol_BBD"/>
    <property type="match status" value="1"/>
</dbReference>
<dbReference type="Proteomes" id="UP000187609">
    <property type="component" value="Unassembled WGS sequence"/>
</dbReference>
<dbReference type="OMA" id="YELANCK"/>
<dbReference type="Gramene" id="OIT01901">
    <property type="protein sequence ID" value="OIT01901"/>
    <property type="gene ID" value="A4A49_56622"/>
</dbReference>
<dbReference type="SUPFAM" id="SSF51569">
    <property type="entry name" value="Aldolase"/>
    <property type="match status" value="1"/>
</dbReference>
<evidence type="ECO:0000259" key="2">
    <source>
        <dbReference type="Pfam" id="PF22936"/>
    </source>
</evidence>
<feature type="non-terminal residue" evidence="3">
    <location>
        <position position="1"/>
    </location>
</feature>
<dbReference type="AlphaFoldDB" id="A0A1J6IA39"/>
<dbReference type="InterPro" id="IPR054722">
    <property type="entry name" value="PolX-like_BBD"/>
</dbReference>
<reference evidence="3" key="1">
    <citation type="submission" date="2016-11" db="EMBL/GenBank/DDBJ databases">
        <title>The genome of Nicotiana attenuata.</title>
        <authorList>
            <person name="Xu S."/>
            <person name="Brockmoeller T."/>
            <person name="Gaquerel E."/>
            <person name="Navarro A."/>
            <person name="Kuhl H."/>
            <person name="Gase K."/>
            <person name="Ling Z."/>
            <person name="Zhou W."/>
            <person name="Kreitzer C."/>
            <person name="Stanke M."/>
            <person name="Tang H."/>
            <person name="Lyons E."/>
            <person name="Pandey P."/>
            <person name="Pandey S.P."/>
            <person name="Timmermann B."/>
            <person name="Baldwin I.T."/>
        </authorList>
    </citation>
    <scope>NUCLEOTIDE SEQUENCE [LARGE SCALE GENOMIC DNA]</scope>
    <source>
        <strain evidence="3">UT</strain>
    </source>
</reference>
<organism evidence="3 4">
    <name type="scientific">Nicotiana attenuata</name>
    <name type="common">Coyote tobacco</name>
    <dbReference type="NCBI Taxonomy" id="49451"/>
    <lineage>
        <taxon>Eukaryota</taxon>
        <taxon>Viridiplantae</taxon>
        <taxon>Streptophyta</taxon>
        <taxon>Embryophyta</taxon>
        <taxon>Tracheophyta</taxon>
        <taxon>Spermatophyta</taxon>
        <taxon>Magnoliopsida</taxon>
        <taxon>eudicotyledons</taxon>
        <taxon>Gunneridae</taxon>
        <taxon>Pentapetalae</taxon>
        <taxon>asterids</taxon>
        <taxon>lamiids</taxon>
        <taxon>Solanales</taxon>
        <taxon>Solanaceae</taxon>
        <taxon>Nicotianoideae</taxon>
        <taxon>Nicotianeae</taxon>
        <taxon>Nicotiana</taxon>
    </lineage>
</organism>
<feature type="domain" description="Retrotransposon gag" evidence="1">
    <location>
        <begin position="28"/>
        <end position="113"/>
    </location>
</feature>
<evidence type="ECO:0000313" key="3">
    <source>
        <dbReference type="EMBL" id="OIT01901.1"/>
    </source>
</evidence>
<evidence type="ECO:0000259" key="1">
    <source>
        <dbReference type="Pfam" id="PF03732"/>
    </source>
</evidence>
<sequence>KLGFVDGSCTRDQFEKDAYKLHQWDRCNAIKVWKAMKERFDKVNATKIYHMNREIRCLTQGISSVSVYFSRLNDLWDEFESIIPFRGCDCERSRLFVTFLHQQKLLKFLMGLNDTYAPQRSQILMMHPTPTLDQAYSMIVQEESQRVNVGTSQAGILGSTPLNVESSALAVANALNVRPRRNNGLVCDYGHMKGHSRESCYKLVGYPPGFKFNNNRRRGGHEQPGNMAHNVHTSEFLQNAAHGNNIPVVVPTVQPFTTEQYQQILKMLSKETQPPYVANMAGNSLDNQCSWIIDSGASNYMVSSLNLLSSFNQISEPRSATVHLPNGNDTKITHIGTCTLPSSDVLHDVLYVPQFKYNLLSISRYTKELNSSVHFYPDFCVFQDLFSGMVKGIGKLEGGLYIL</sequence>
<keyword evidence="4" id="KW-1185">Reference proteome</keyword>